<accession>A0A1A6C910</accession>
<dbReference type="EC" id="2.3.1.191" evidence="7"/>
<dbReference type="Gene3D" id="3.40.1390.10">
    <property type="entry name" value="MurE/MurF, N-terminal domain"/>
    <property type="match status" value="1"/>
</dbReference>
<feature type="domain" description="Mannose-1-phosphate guanyltransferase C-terminal" evidence="9">
    <location>
        <begin position="99"/>
        <end position="214"/>
    </location>
</feature>
<dbReference type="Gene3D" id="1.20.5.170">
    <property type="match status" value="1"/>
</dbReference>
<dbReference type="GO" id="GO:0009245">
    <property type="term" value="P:lipid A biosynthetic process"/>
    <property type="evidence" value="ECO:0007669"/>
    <property type="project" value="UniProtKB-UniRule"/>
</dbReference>
<dbReference type="AlphaFoldDB" id="A0A1A6C910"/>
<comment type="similarity">
    <text evidence="7">Belongs to the transferase hexapeptide repeat family. LpxD subfamily.</text>
</comment>
<keyword evidence="1 7" id="KW-0444">Lipid biosynthesis</keyword>
<dbReference type="HAMAP" id="MF_00523">
    <property type="entry name" value="LpxD"/>
    <property type="match status" value="1"/>
</dbReference>
<keyword evidence="4 7" id="KW-0677">Repeat</keyword>
<evidence type="ECO:0000256" key="4">
    <source>
        <dbReference type="ARBA" id="ARBA00022737"/>
    </source>
</evidence>
<dbReference type="PANTHER" id="PTHR43378:SF2">
    <property type="entry name" value="UDP-3-O-ACYLGLUCOSAMINE N-ACYLTRANSFERASE 1, MITOCHONDRIAL-RELATED"/>
    <property type="match status" value="1"/>
</dbReference>
<keyword evidence="3 7" id="KW-0808">Transferase</keyword>
<gene>
    <name evidence="7" type="primary">lpxD</name>
    <name evidence="10" type="ORF">Thpro_020751</name>
</gene>
<evidence type="ECO:0000256" key="1">
    <source>
        <dbReference type="ARBA" id="ARBA00022516"/>
    </source>
</evidence>
<feature type="active site" description="Proton acceptor" evidence="7">
    <location>
        <position position="237"/>
    </location>
</feature>
<dbReference type="UniPathway" id="UPA00973"/>
<dbReference type="Pfam" id="PF25087">
    <property type="entry name" value="GMPPB_C"/>
    <property type="match status" value="1"/>
</dbReference>
<sequence length="343" mass="35323">MTLGQLAQAVGASVAADDAEKLVTHVAPLHGAGSGALSFVADDRNLKGLAVTQATGVLLRARHADQSPVACLICDNPHVAFARAATLLHPAAHPPAGIHPSAVVDEQAYVDPTAHVGAQSVVAAGCHIGAGAVVGPGCVLLAGVELASDVRLVARVTIGPACRIGARTQIHPGAVIGADGFGFAVDQGRWLKVPQLGRVILGEDVEVGANTTIDRGALDDTVIGDGVKIDNLVQVAHNVRIGEHTAIAGCVGIAGSAEVGAYCTIGGGVGIAGHLRLTDHVHVTGMSLVARSLDEPGAYSSSMPAQPMRSWQRNAARFRHLDEMAKQIKRLEEQEKNDRHEDS</sequence>
<name>A0A1A6C910_9GAMM</name>
<dbReference type="PANTHER" id="PTHR43378">
    <property type="entry name" value="UDP-3-O-ACYLGLUCOSAMINE N-ACYLTRANSFERASE"/>
    <property type="match status" value="1"/>
</dbReference>
<dbReference type="CDD" id="cd03352">
    <property type="entry name" value="LbH_LpxD"/>
    <property type="match status" value="1"/>
</dbReference>
<reference evidence="10 11" key="1">
    <citation type="journal article" date="2014" name="Genome Announc.">
        <title>Draft Genome Sequence of the Iron-Oxidizing, Acidophilic, and Halotolerant 'Thiobacillus prosperus' Type Strain DSM 5130.</title>
        <authorList>
            <person name="Ossandon F.J."/>
            <person name="Cardenas J.P."/>
            <person name="Corbett M."/>
            <person name="Quatrini R."/>
            <person name="Holmes D.S."/>
            <person name="Watkin E."/>
        </authorList>
    </citation>
    <scope>NUCLEOTIDE SEQUENCE [LARGE SCALE GENOMIC DNA]</scope>
    <source>
        <strain evidence="10 11">DSM 5130</strain>
    </source>
</reference>
<dbReference type="RefSeq" id="WP_065089228.1">
    <property type="nucleotide sequence ID" value="NZ_JQSG02000001.1"/>
</dbReference>
<protein>
    <recommendedName>
        <fullName evidence="7">UDP-3-O-acylglucosamine N-acyltransferase</fullName>
        <ecNumber evidence="7">2.3.1.191</ecNumber>
    </recommendedName>
</protein>
<dbReference type="NCBIfam" id="TIGR01853">
    <property type="entry name" value="lipid_A_lpxD"/>
    <property type="match status" value="1"/>
</dbReference>
<dbReference type="Gene3D" id="2.160.10.10">
    <property type="entry name" value="Hexapeptide repeat proteins"/>
    <property type="match status" value="1"/>
</dbReference>
<evidence type="ECO:0000259" key="9">
    <source>
        <dbReference type="Pfam" id="PF25087"/>
    </source>
</evidence>
<dbReference type="Proteomes" id="UP000029273">
    <property type="component" value="Unassembled WGS sequence"/>
</dbReference>
<dbReference type="NCBIfam" id="NF002060">
    <property type="entry name" value="PRK00892.1"/>
    <property type="match status" value="1"/>
</dbReference>
<dbReference type="EMBL" id="JQSG02000001">
    <property type="protein sequence ID" value="OBS11035.1"/>
    <property type="molecule type" value="Genomic_DNA"/>
</dbReference>
<dbReference type="InterPro" id="IPR011004">
    <property type="entry name" value="Trimer_LpxA-like_sf"/>
</dbReference>
<comment type="catalytic activity">
    <reaction evidence="7">
        <text>a UDP-3-O-[(3R)-3-hydroxyacyl]-alpha-D-glucosamine + a (3R)-hydroxyacyl-[ACP] = a UDP-2-N,3-O-bis[(3R)-3-hydroxyacyl]-alpha-D-glucosamine + holo-[ACP] + H(+)</text>
        <dbReference type="Rhea" id="RHEA:53836"/>
        <dbReference type="Rhea" id="RHEA-COMP:9685"/>
        <dbReference type="Rhea" id="RHEA-COMP:9945"/>
        <dbReference type="ChEBI" id="CHEBI:15378"/>
        <dbReference type="ChEBI" id="CHEBI:64479"/>
        <dbReference type="ChEBI" id="CHEBI:78827"/>
        <dbReference type="ChEBI" id="CHEBI:137740"/>
        <dbReference type="ChEBI" id="CHEBI:137748"/>
        <dbReference type="EC" id="2.3.1.191"/>
    </reaction>
</comment>
<dbReference type="GO" id="GO:0103118">
    <property type="term" value="F:UDP-3-O-[(3R)-3-hydroxyacyl]-glucosamine N-acyltransferase activity"/>
    <property type="evidence" value="ECO:0007669"/>
    <property type="project" value="UniProtKB-EC"/>
</dbReference>
<dbReference type="Pfam" id="PF00132">
    <property type="entry name" value="Hexapep"/>
    <property type="match status" value="1"/>
</dbReference>
<keyword evidence="5 7" id="KW-0443">Lipid metabolism</keyword>
<evidence type="ECO:0000256" key="2">
    <source>
        <dbReference type="ARBA" id="ARBA00022556"/>
    </source>
</evidence>
<evidence type="ECO:0000256" key="5">
    <source>
        <dbReference type="ARBA" id="ARBA00023098"/>
    </source>
</evidence>
<dbReference type="InterPro" id="IPR056729">
    <property type="entry name" value="GMPPB_C"/>
</dbReference>
<evidence type="ECO:0000259" key="8">
    <source>
        <dbReference type="Pfam" id="PF04613"/>
    </source>
</evidence>
<organism evidence="10 11">
    <name type="scientific">Acidihalobacter prosperus</name>
    <dbReference type="NCBI Taxonomy" id="160660"/>
    <lineage>
        <taxon>Bacteria</taxon>
        <taxon>Pseudomonadati</taxon>
        <taxon>Pseudomonadota</taxon>
        <taxon>Gammaproteobacteria</taxon>
        <taxon>Chromatiales</taxon>
        <taxon>Ectothiorhodospiraceae</taxon>
        <taxon>Acidihalobacter</taxon>
    </lineage>
</organism>
<evidence type="ECO:0000256" key="6">
    <source>
        <dbReference type="ARBA" id="ARBA00023315"/>
    </source>
</evidence>
<comment type="function">
    <text evidence="7">Catalyzes the N-acylation of UDP-3-O-acylglucosamine using 3-hydroxyacyl-ACP as the acyl donor. Is involved in the biosynthesis of lipid A, a phosphorylated glycolipid that anchors the lipopolysaccharide to the outer membrane of the cell.</text>
</comment>
<dbReference type="InterPro" id="IPR020573">
    <property type="entry name" value="UDP_GlcNAc_AcTrfase_non-rep"/>
</dbReference>
<evidence type="ECO:0000313" key="10">
    <source>
        <dbReference type="EMBL" id="OBS11035.1"/>
    </source>
</evidence>
<evidence type="ECO:0000313" key="11">
    <source>
        <dbReference type="Proteomes" id="UP000029273"/>
    </source>
</evidence>
<comment type="subunit">
    <text evidence="7">Homotrimer.</text>
</comment>
<keyword evidence="6 7" id="KW-0012">Acyltransferase</keyword>
<feature type="domain" description="UDP-3-O-[3-hydroxymyristoyl] glucosamine N-acyltransferase non-repeat region" evidence="8">
    <location>
        <begin position="22"/>
        <end position="87"/>
    </location>
</feature>
<dbReference type="Pfam" id="PF04613">
    <property type="entry name" value="LpxD"/>
    <property type="match status" value="1"/>
</dbReference>
<keyword evidence="11" id="KW-1185">Reference proteome</keyword>
<proteinExistence type="inferred from homology"/>
<dbReference type="InterPro" id="IPR018357">
    <property type="entry name" value="Hexapep_transf_CS"/>
</dbReference>
<dbReference type="InterPro" id="IPR007691">
    <property type="entry name" value="LpxD"/>
</dbReference>
<dbReference type="SUPFAM" id="SSF51161">
    <property type="entry name" value="Trimeric LpxA-like enzymes"/>
    <property type="match status" value="1"/>
</dbReference>
<evidence type="ECO:0000256" key="7">
    <source>
        <dbReference type="HAMAP-Rule" id="MF_00523"/>
    </source>
</evidence>
<comment type="pathway">
    <text evidence="7">Bacterial outer membrane biogenesis; LPS lipid A biosynthesis.</text>
</comment>
<dbReference type="PROSITE" id="PS00101">
    <property type="entry name" value="HEXAPEP_TRANSFERASES"/>
    <property type="match status" value="1"/>
</dbReference>
<comment type="caution">
    <text evidence="10">The sequence shown here is derived from an EMBL/GenBank/DDBJ whole genome shotgun (WGS) entry which is preliminary data.</text>
</comment>
<dbReference type="GO" id="GO:0016020">
    <property type="term" value="C:membrane"/>
    <property type="evidence" value="ECO:0007669"/>
    <property type="project" value="GOC"/>
</dbReference>
<dbReference type="InterPro" id="IPR001451">
    <property type="entry name" value="Hexapep"/>
</dbReference>
<keyword evidence="2 7" id="KW-0441">Lipid A biosynthesis</keyword>
<evidence type="ECO:0000256" key="3">
    <source>
        <dbReference type="ARBA" id="ARBA00022679"/>
    </source>
</evidence>
<dbReference type="GO" id="GO:0016410">
    <property type="term" value="F:N-acyltransferase activity"/>
    <property type="evidence" value="ECO:0007669"/>
    <property type="project" value="InterPro"/>
</dbReference>